<accession>A0AA35CQJ1</accession>
<dbReference type="Pfam" id="PF22042">
    <property type="entry name" value="EF-G_D2"/>
    <property type="match status" value="1"/>
</dbReference>
<dbReference type="InterPro" id="IPR014721">
    <property type="entry name" value="Ribsml_uS5_D2-typ_fold_subgr"/>
</dbReference>
<dbReference type="InterPro" id="IPR009000">
    <property type="entry name" value="Transl_B-barrel_sf"/>
</dbReference>
<evidence type="ECO:0000313" key="11">
    <source>
        <dbReference type="Proteomes" id="UP001163687"/>
    </source>
</evidence>
<dbReference type="InterPro" id="IPR000795">
    <property type="entry name" value="T_Tr_GTP-bd_dom"/>
</dbReference>
<sequence>MRRYPVDRLRNLALVAHGGAGKTSLAEAMLYAAGAIERLGRTDEGNTVMDWEPEEIRRRVSISTSVAPVEWRDHKLNLLDTPGYFDFVGEVKAALRVVESALIVVDAVAGVEVGTELVWRHAAEAGVARAVVVSRMDRENANWSKALAGLEEAFGRAVLPIQIPIGQEAGFRGVVDVLGQRALVGGLRDVKEEPVPAELESQVAELRERIAEAAAEADDELTLKYLEGEPLTDEEIRRGLRAAVAAGKVVPVLCASGVKGPGVRALLDVIVDFLPSPADAGAAVGRDPRTDREVRREPREDGPLAALVFKTISDPFVGRMTLFRVYSGVLRPDSQVYNASRGKTERVGSVYSLRGKQQEAVSEVGPGDIGMVAKLQFTGTFDTLADEQNPVVLPAPPMPEPVYSVAVHPRSRGDEEKISSGLQRLAEEDPTVKVERNPVTAETIVSGMGEMHVDVMMERMKRKFGVEATVTTPKVAYKETIRGTARAEHKHKKQTGGHGQYGHVIIELEPLLDEGKDYEFVDKIVQGRVPQQYRPAVDKGIRETMAEGVLAGYPVQGVRVTLLDGSYHEVDSSEMAFKIAASQAFKKGFMSARPILLEPILNVEVSVPESYMGDIIGDLNKKRGRILGMEPGPDGTQIIRAQVPQAEMFKYAIDLRSITQGRGTFKAVFDHYEEVPAPIAQPIIEAAQKAAEAE</sequence>
<dbReference type="Pfam" id="PF03764">
    <property type="entry name" value="EFG_IV"/>
    <property type="match status" value="1"/>
</dbReference>
<dbReference type="FunFam" id="3.30.70.240:FF:000001">
    <property type="entry name" value="Elongation factor G"/>
    <property type="match status" value="1"/>
</dbReference>
<dbReference type="InterPro" id="IPR041095">
    <property type="entry name" value="EFG_II"/>
</dbReference>
<feature type="domain" description="Tr-type G" evidence="9">
    <location>
        <begin position="7"/>
        <end position="278"/>
    </location>
</feature>
<dbReference type="KEGG" id="cmic:caldi_32010"/>
<dbReference type="Gene3D" id="3.30.70.870">
    <property type="entry name" value="Elongation Factor G (Translational Gtpase), domain 3"/>
    <property type="match status" value="1"/>
</dbReference>
<dbReference type="GO" id="GO:0005525">
    <property type="term" value="F:GTP binding"/>
    <property type="evidence" value="ECO:0007669"/>
    <property type="project" value="UniProtKB-UniRule"/>
</dbReference>
<dbReference type="PANTHER" id="PTHR43261:SF6">
    <property type="entry name" value="ELONGATION FACTOR G-LIKE PROTEIN"/>
    <property type="match status" value="1"/>
</dbReference>
<dbReference type="InterPro" id="IPR053905">
    <property type="entry name" value="EF-G-like_DII"/>
</dbReference>
<dbReference type="Pfam" id="PF14492">
    <property type="entry name" value="EFG_III"/>
    <property type="match status" value="1"/>
</dbReference>
<dbReference type="SUPFAM" id="SSF54980">
    <property type="entry name" value="EF-G C-terminal domain-like"/>
    <property type="match status" value="2"/>
</dbReference>
<proteinExistence type="inferred from homology"/>
<dbReference type="SUPFAM" id="SSF50447">
    <property type="entry name" value="Translation proteins"/>
    <property type="match status" value="1"/>
</dbReference>
<evidence type="ECO:0000256" key="7">
    <source>
        <dbReference type="NCBIfam" id="TIGR00484"/>
    </source>
</evidence>
<feature type="coiled-coil region" evidence="8">
    <location>
        <begin position="196"/>
        <end position="223"/>
    </location>
</feature>
<dbReference type="GO" id="GO:0003746">
    <property type="term" value="F:translation elongation factor activity"/>
    <property type="evidence" value="ECO:0007669"/>
    <property type="project" value="UniProtKB-UniRule"/>
</dbReference>
<evidence type="ECO:0000256" key="5">
    <source>
        <dbReference type="ARBA" id="ARBA00022917"/>
    </source>
</evidence>
<evidence type="ECO:0000256" key="6">
    <source>
        <dbReference type="ARBA" id="ARBA00023134"/>
    </source>
</evidence>
<keyword evidence="8" id="KW-0175">Coiled coil</keyword>
<dbReference type="Pfam" id="PF00679">
    <property type="entry name" value="EFG_C"/>
    <property type="match status" value="1"/>
</dbReference>
<dbReference type="NCBIfam" id="TIGR00484">
    <property type="entry name" value="EF-G"/>
    <property type="match status" value="1"/>
</dbReference>
<evidence type="ECO:0000259" key="9">
    <source>
        <dbReference type="PROSITE" id="PS51722"/>
    </source>
</evidence>
<evidence type="ECO:0000256" key="8">
    <source>
        <dbReference type="SAM" id="Coils"/>
    </source>
</evidence>
<dbReference type="EMBL" id="AP025628">
    <property type="protein sequence ID" value="BDG62111.1"/>
    <property type="molecule type" value="Genomic_DNA"/>
</dbReference>
<dbReference type="Gene3D" id="2.40.30.10">
    <property type="entry name" value="Translation factors"/>
    <property type="match status" value="1"/>
</dbReference>
<dbReference type="SMART" id="SM00838">
    <property type="entry name" value="EFG_C"/>
    <property type="match status" value="1"/>
</dbReference>
<dbReference type="NCBIfam" id="NF009379">
    <property type="entry name" value="PRK12740.1-3"/>
    <property type="match status" value="1"/>
</dbReference>
<keyword evidence="5" id="KW-0648">Protein biosynthesis</keyword>
<dbReference type="Proteomes" id="UP001163687">
    <property type="component" value="Chromosome"/>
</dbReference>
<dbReference type="SMART" id="SM00889">
    <property type="entry name" value="EFG_IV"/>
    <property type="match status" value="1"/>
</dbReference>
<evidence type="ECO:0000256" key="2">
    <source>
        <dbReference type="ARBA" id="ARBA00017872"/>
    </source>
</evidence>
<evidence type="ECO:0000256" key="3">
    <source>
        <dbReference type="ARBA" id="ARBA00022741"/>
    </source>
</evidence>
<dbReference type="GO" id="GO:0003924">
    <property type="term" value="F:GTPase activity"/>
    <property type="evidence" value="ECO:0007669"/>
    <property type="project" value="InterPro"/>
</dbReference>
<dbReference type="InterPro" id="IPR005517">
    <property type="entry name" value="Transl_elong_EFG/EF2_IV"/>
</dbReference>
<dbReference type="PANTHER" id="PTHR43261">
    <property type="entry name" value="TRANSLATION ELONGATION FACTOR G-RELATED"/>
    <property type="match status" value="1"/>
</dbReference>
<dbReference type="InterPro" id="IPR035649">
    <property type="entry name" value="EFG_V"/>
</dbReference>
<keyword evidence="4 10" id="KW-0251">Elongation factor</keyword>
<evidence type="ECO:0000313" key="10">
    <source>
        <dbReference type="EMBL" id="BDG62111.1"/>
    </source>
</evidence>
<keyword evidence="11" id="KW-1185">Reference proteome</keyword>
<dbReference type="InterPro" id="IPR020568">
    <property type="entry name" value="Ribosomal_Su5_D2-typ_SF"/>
</dbReference>
<protein>
    <recommendedName>
        <fullName evidence="2 7">Elongation factor G</fullName>
    </recommendedName>
</protein>
<dbReference type="InterPro" id="IPR005225">
    <property type="entry name" value="Small_GTP-bd"/>
</dbReference>
<dbReference type="FunFam" id="3.30.70.870:FF:000001">
    <property type="entry name" value="Elongation factor G"/>
    <property type="match status" value="1"/>
</dbReference>
<reference evidence="10" key="1">
    <citation type="submission" date="2022-03" db="EMBL/GenBank/DDBJ databases">
        <title>Complete genome sequence of Caldinitratiruptor microaerophilus.</title>
        <authorList>
            <person name="Mukaiyama R."/>
            <person name="Nishiyama T."/>
            <person name="Ueda K."/>
        </authorList>
    </citation>
    <scope>NUCLEOTIDE SEQUENCE</scope>
    <source>
        <strain evidence="10">JCM 16183</strain>
    </source>
</reference>
<dbReference type="InterPro" id="IPR000640">
    <property type="entry name" value="EFG_V-like"/>
</dbReference>
<dbReference type="InterPro" id="IPR047872">
    <property type="entry name" value="EFG_IV"/>
</dbReference>
<evidence type="ECO:0000256" key="1">
    <source>
        <dbReference type="ARBA" id="ARBA00005870"/>
    </source>
</evidence>
<dbReference type="CDD" id="cd04088">
    <property type="entry name" value="EFG_mtEFG_II"/>
    <property type="match status" value="1"/>
</dbReference>
<dbReference type="Gene3D" id="3.30.70.240">
    <property type="match status" value="1"/>
</dbReference>
<dbReference type="Gene3D" id="3.30.230.10">
    <property type="match status" value="1"/>
</dbReference>
<keyword evidence="6" id="KW-0342">GTP-binding</keyword>
<dbReference type="NCBIfam" id="NF009381">
    <property type="entry name" value="PRK12740.1-5"/>
    <property type="match status" value="1"/>
</dbReference>
<comment type="similarity">
    <text evidence="1">Belongs to the TRAFAC class translation factor GTPase superfamily. Classic translation factor GTPase family. EF-G/EF-2 subfamily.</text>
</comment>
<dbReference type="GO" id="GO:0032790">
    <property type="term" value="P:ribosome disassembly"/>
    <property type="evidence" value="ECO:0007669"/>
    <property type="project" value="TreeGrafter"/>
</dbReference>
<dbReference type="SUPFAM" id="SSF52540">
    <property type="entry name" value="P-loop containing nucleoside triphosphate hydrolases"/>
    <property type="match status" value="1"/>
</dbReference>
<dbReference type="CDD" id="cd16262">
    <property type="entry name" value="EFG_III"/>
    <property type="match status" value="1"/>
</dbReference>
<dbReference type="Pfam" id="PF00009">
    <property type="entry name" value="GTP_EFTU"/>
    <property type="match status" value="1"/>
</dbReference>
<gene>
    <name evidence="10" type="primary">fusA_1</name>
    <name evidence="10" type="ORF">caldi_32010</name>
</gene>
<dbReference type="NCBIfam" id="TIGR00231">
    <property type="entry name" value="small_GTP"/>
    <property type="match status" value="1"/>
</dbReference>
<dbReference type="InterPro" id="IPR004540">
    <property type="entry name" value="Transl_elong_EFG/EF2"/>
</dbReference>
<dbReference type="InterPro" id="IPR009022">
    <property type="entry name" value="EFG_III"/>
</dbReference>
<dbReference type="FunFam" id="3.30.230.10:FF:000003">
    <property type="entry name" value="Elongation factor G"/>
    <property type="match status" value="1"/>
</dbReference>
<dbReference type="AlphaFoldDB" id="A0AA35CQJ1"/>
<dbReference type="NCBIfam" id="NF009891">
    <property type="entry name" value="PRK13351.1-1"/>
    <property type="match status" value="1"/>
</dbReference>
<dbReference type="CDD" id="cd03713">
    <property type="entry name" value="EFG_mtEFG_C"/>
    <property type="match status" value="1"/>
</dbReference>
<dbReference type="InterPro" id="IPR027417">
    <property type="entry name" value="P-loop_NTPase"/>
</dbReference>
<organism evidence="10 11">
    <name type="scientific">Caldinitratiruptor microaerophilus</name>
    <dbReference type="NCBI Taxonomy" id="671077"/>
    <lineage>
        <taxon>Bacteria</taxon>
        <taxon>Bacillati</taxon>
        <taxon>Bacillota</taxon>
        <taxon>Clostridia</taxon>
        <taxon>Eubacteriales</taxon>
        <taxon>Symbiobacteriaceae</taxon>
        <taxon>Caldinitratiruptor</taxon>
    </lineage>
</organism>
<dbReference type="CDD" id="cd04170">
    <property type="entry name" value="EF-G_bact"/>
    <property type="match status" value="1"/>
</dbReference>
<dbReference type="CDD" id="cd01434">
    <property type="entry name" value="EFG_mtEFG1_IV"/>
    <property type="match status" value="1"/>
</dbReference>
<name>A0AA35CQJ1_9FIRM</name>
<dbReference type="InterPro" id="IPR035647">
    <property type="entry name" value="EFG_III/V"/>
</dbReference>
<keyword evidence="3" id="KW-0547">Nucleotide-binding</keyword>
<evidence type="ECO:0000256" key="4">
    <source>
        <dbReference type="ARBA" id="ARBA00022768"/>
    </source>
</evidence>
<dbReference type="PROSITE" id="PS51722">
    <property type="entry name" value="G_TR_2"/>
    <property type="match status" value="1"/>
</dbReference>
<dbReference type="Gene3D" id="3.40.50.300">
    <property type="entry name" value="P-loop containing nucleotide triphosphate hydrolases"/>
    <property type="match status" value="1"/>
</dbReference>
<dbReference type="SUPFAM" id="SSF54211">
    <property type="entry name" value="Ribosomal protein S5 domain 2-like"/>
    <property type="match status" value="1"/>
</dbReference>